<feature type="region of interest" description="Disordered" evidence="1">
    <location>
        <begin position="612"/>
        <end position="693"/>
    </location>
</feature>
<feature type="compositionally biased region" description="Basic residues" evidence="1">
    <location>
        <begin position="203"/>
        <end position="213"/>
    </location>
</feature>
<evidence type="ECO:0000313" key="2">
    <source>
        <dbReference type="EMBL" id="RNF07922.1"/>
    </source>
</evidence>
<protein>
    <submittedName>
        <fullName evidence="2">Uncharacterized protein</fullName>
    </submittedName>
</protein>
<feature type="region of interest" description="Disordered" evidence="1">
    <location>
        <begin position="201"/>
        <end position="264"/>
    </location>
</feature>
<feature type="non-terminal residue" evidence="2">
    <location>
        <position position="693"/>
    </location>
</feature>
<evidence type="ECO:0000256" key="1">
    <source>
        <dbReference type="SAM" id="MobiDB-lite"/>
    </source>
</evidence>
<proteinExistence type="predicted"/>
<dbReference type="AlphaFoldDB" id="A0A3R7MTK9"/>
<sequence>MMLSPPRRFRLEIAVKRLHSLVNMSSSARIVFAVRFSSFPEIFLRPQTGGGGGVVERAPAGDFILSLTYNVCHKAEFYLNDDEYRKIFPAQCVCRVYDEGQPHAPVSWVCPCPLSTVQVAAGRQHSNYAMCDSAGKTMGFAEMSCRVVPMDEAMLSTAVVPGATASSAVSRQASLPVATSNLTVNGKPYVIRVILDGADGERRKKRMHKMTRGGHRDSSPAKLTSSGAGAVVEGTLPQKEAEKSLRGRPLASTHESNRRGSKSTVKKKTFFHVLQYGVAYQIQSNCGTLYATLKREFTLLDAVAVDEKSKPITDKLDCVVQQILKSANIVIQLANQLAESSGMDYTSASVEDSSRRNPVNKLPIPREGSVAHFLMYHVLFQLQCLGTNLCHLTTAYRQPLEVRLSTLHRQHVKYIKYLCIEVQELTTRINIIVQSTIDRSFAGGGTFSKFSTPAYSSKFTSSVSSACTVSSRSSSGGGSSGQGSSTVESVSSASSSGPKVLDKPLPTLTHFVSQPVVYSNTNEQPSSVPSPQGFSAETQIPVSLPDNNRPLPSATFDPRYSFPPSTEFRTGLLPPKTSTITPSVSGMSANKITVSDNAVNALYIPAGAASTSSQPVYSDITPSGAGAQRHTSLESGGAPVPVPQSASLTAGGVSGMGAGTQRHTSLESGGAPVPVPQSASLTAGGVSGMGAGT</sequence>
<dbReference type="Proteomes" id="UP000283634">
    <property type="component" value="Unassembled WGS sequence"/>
</dbReference>
<keyword evidence="3" id="KW-1185">Reference proteome</keyword>
<comment type="caution">
    <text evidence="2">The sequence shown here is derived from an EMBL/GenBank/DDBJ whole genome shotgun (WGS) entry which is preliminary data.</text>
</comment>
<accession>A0A3R7MTK9</accession>
<dbReference type="GeneID" id="40327003"/>
<reference evidence="2 3" key="1">
    <citation type="journal article" date="2018" name="BMC Genomics">
        <title>Genomic comparison of Trypanosoma conorhini and Trypanosoma rangeli to Trypanosoma cruzi strains of high and low virulence.</title>
        <authorList>
            <person name="Bradwell K.R."/>
            <person name="Koparde V.N."/>
            <person name="Matveyev A.V."/>
            <person name="Serrano M.G."/>
            <person name="Alves J.M."/>
            <person name="Parikh H."/>
            <person name="Huang B."/>
            <person name="Lee V."/>
            <person name="Espinosa-Alvarez O."/>
            <person name="Ortiz P.A."/>
            <person name="Costa-Martins A.G."/>
            <person name="Teixeira M.M."/>
            <person name="Buck G.A."/>
        </authorList>
    </citation>
    <scope>NUCLEOTIDE SEQUENCE [LARGE SCALE GENOMIC DNA]</scope>
    <source>
        <strain evidence="2 3">AM80</strain>
    </source>
</reference>
<evidence type="ECO:0000313" key="3">
    <source>
        <dbReference type="Proteomes" id="UP000283634"/>
    </source>
</evidence>
<name>A0A3R7MTK9_TRYRA</name>
<feature type="compositionally biased region" description="Polar residues" evidence="1">
    <location>
        <begin position="520"/>
        <end position="541"/>
    </location>
</feature>
<feature type="compositionally biased region" description="Low complexity" evidence="1">
    <location>
        <begin position="482"/>
        <end position="497"/>
    </location>
</feature>
<organism evidence="2 3">
    <name type="scientific">Trypanosoma rangeli</name>
    <dbReference type="NCBI Taxonomy" id="5698"/>
    <lineage>
        <taxon>Eukaryota</taxon>
        <taxon>Discoba</taxon>
        <taxon>Euglenozoa</taxon>
        <taxon>Kinetoplastea</taxon>
        <taxon>Metakinetoplastina</taxon>
        <taxon>Trypanosomatida</taxon>
        <taxon>Trypanosomatidae</taxon>
        <taxon>Trypanosoma</taxon>
        <taxon>Herpetosoma</taxon>
    </lineage>
</organism>
<dbReference type="RefSeq" id="XP_029240104.1">
    <property type="nucleotide sequence ID" value="XM_029380050.1"/>
</dbReference>
<dbReference type="EMBL" id="MKGL01000076">
    <property type="protein sequence ID" value="RNF07922.1"/>
    <property type="molecule type" value="Genomic_DNA"/>
</dbReference>
<gene>
    <name evidence="2" type="ORF">TraAM80_03070</name>
</gene>
<dbReference type="OMA" id="THESNRR"/>
<feature type="region of interest" description="Disordered" evidence="1">
    <location>
        <begin position="470"/>
        <end position="502"/>
    </location>
</feature>
<feature type="region of interest" description="Disordered" evidence="1">
    <location>
        <begin position="520"/>
        <end position="548"/>
    </location>
</feature>
<dbReference type="OrthoDB" id="267298at2759"/>